<dbReference type="Proteomes" id="UP000254230">
    <property type="component" value="Unassembled WGS sequence"/>
</dbReference>
<dbReference type="InterPro" id="IPR023149">
    <property type="entry name" value="Trans_acon_MeTrfase_C"/>
</dbReference>
<gene>
    <name evidence="1" type="ORF">Lqua_2429</name>
    <name evidence="2" type="ORF">NCTC12376_02728</name>
</gene>
<dbReference type="GO" id="GO:0032259">
    <property type="term" value="P:methylation"/>
    <property type="evidence" value="ECO:0007669"/>
    <property type="project" value="UniProtKB-KW"/>
</dbReference>
<evidence type="ECO:0000313" key="3">
    <source>
        <dbReference type="Proteomes" id="UP000054639"/>
    </source>
</evidence>
<dbReference type="EMBL" id="UGOW01000001">
    <property type="protein sequence ID" value="STY18902.1"/>
    <property type="molecule type" value="Genomic_DNA"/>
</dbReference>
<reference evidence="2 4" key="2">
    <citation type="submission" date="2018-06" db="EMBL/GenBank/DDBJ databases">
        <authorList>
            <consortium name="Pathogen Informatics"/>
            <person name="Doyle S."/>
        </authorList>
    </citation>
    <scope>NUCLEOTIDE SEQUENCE [LARGE SCALE GENOMIC DNA]</scope>
    <source>
        <strain evidence="2 4">NCTC12376</strain>
    </source>
</reference>
<dbReference type="Proteomes" id="UP000054639">
    <property type="component" value="Unassembled WGS sequence"/>
</dbReference>
<dbReference type="STRING" id="45072.Lqua_2429"/>
<evidence type="ECO:0000313" key="1">
    <source>
        <dbReference type="EMBL" id="KTD46326.1"/>
    </source>
</evidence>
<evidence type="ECO:0000313" key="4">
    <source>
        <dbReference type="Proteomes" id="UP000254230"/>
    </source>
</evidence>
<dbReference type="Gene3D" id="1.10.150.290">
    <property type="entry name" value="S-adenosyl-L-methionine-dependent methyltransferases"/>
    <property type="match status" value="1"/>
</dbReference>
<name>A0A378KWE0_9GAMM</name>
<proteinExistence type="predicted"/>
<dbReference type="AlphaFoldDB" id="A0A378KWE0"/>
<dbReference type="EMBL" id="LNYR01000034">
    <property type="protein sequence ID" value="KTD46326.1"/>
    <property type="molecule type" value="Genomic_DNA"/>
</dbReference>
<reference evidence="1 3" key="1">
    <citation type="submission" date="2015-11" db="EMBL/GenBank/DDBJ databases">
        <title>Genomic analysis of 38 Legionella species identifies large and diverse effector repertoires.</title>
        <authorList>
            <person name="Burstein D."/>
            <person name="Amaro F."/>
            <person name="Zusman T."/>
            <person name="Lifshitz Z."/>
            <person name="Cohen O."/>
            <person name="Gilbert J.A."/>
            <person name="Pupko T."/>
            <person name="Shuman H.A."/>
            <person name="Segal G."/>
        </authorList>
    </citation>
    <scope>NUCLEOTIDE SEQUENCE [LARGE SCALE GENOMIC DNA]</scope>
    <source>
        <strain evidence="1 3">ATCC 49507</strain>
    </source>
</reference>
<dbReference type="Gene3D" id="3.40.50.150">
    <property type="entry name" value="Vaccinia Virus protein VP39"/>
    <property type="match status" value="1"/>
</dbReference>
<keyword evidence="3" id="KW-1185">Reference proteome</keyword>
<keyword evidence="2" id="KW-0808">Transferase</keyword>
<dbReference type="InterPro" id="IPR029063">
    <property type="entry name" value="SAM-dependent_MTases_sf"/>
</dbReference>
<protein>
    <submittedName>
        <fullName evidence="2">Methyltransferase</fullName>
    </submittedName>
</protein>
<evidence type="ECO:0000313" key="2">
    <source>
        <dbReference type="EMBL" id="STY18902.1"/>
    </source>
</evidence>
<accession>A0A378KWE0</accession>
<organism evidence="2 4">
    <name type="scientific">Legionella quateirensis</name>
    <dbReference type="NCBI Taxonomy" id="45072"/>
    <lineage>
        <taxon>Bacteria</taxon>
        <taxon>Pseudomonadati</taxon>
        <taxon>Pseudomonadota</taxon>
        <taxon>Gammaproteobacteria</taxon>
        <taxon>Legionellales</taxon>
        <taxon>Legionellaceae</taxon>
        <taxon>Legionella</taxon>
    </lineage>
</organism>
<dbReference type="GO" id="GO:0030798">
    <property type="term" value="F:trans-aconitate 2-methyltransferase activity"/>
    <property type="evidence" value="ECO:0007669"/>
    <property type="project" value="InterPro"/>
</dbReference>
<sequence>MRVQEKKEMSGDAPDLRLLHWIKDQQSALFGIARSAVYGAQIALLLSHKKSLYHFVLDKICSRGKWKDYFIDFVSPRSFFEPYDYKEMIVKSGLEVVELSEEEMTYSFKSKEQLKEFFSAAGSQIKQIPEHRKVEFLNDFVAEYLKEAGCTQEDLIPVGFWCLQIIATKPKPKLMKHAGLDETPTFFSKL</sequence>
<keyword evidence="2" id="KW-0489">Methyltransferase</keyword>